<feature type="non-terminal residue" evidence="2">
    <location>
        <position position="1"/>
    </location>
</feature>
<dbReference type="EMBL" id="JAGKQM010000013">
    <property type="protein sequence ID" value="KAH0891305.1"/>
    <property type="molecule type" value="Genomic_DNA"/>
</dbReference>
<comment type="caution">
    <text evidence="2">The sequence shown here is derived from an EMBL/GenBank/DDBJ whole genome shotgun (WGS) entry which is preliminary data.</text>
</comment>
<protein>
    <submittedName>
        <fullName evidence="2">Uncharacterized protein</fullName>
    </submittedName>
</protein>
<evidence type="ECO:0000256" key="1">
    <source>
        <dbReference type="SAM" id="Phobius"/>
    </source>
</evidence>
<keyword evidence="3" id="KW-1185">Reference proteome</keyword>
<reference evidence="2 3" key="1">
    <citation type="submission" date="2021-05" db="EMBL/GenBank/DDBJ databases">
        <title>Genome Assembly of Synthetic Allotetraploid Brassica napus Reveals Homoeologous Exchanges between Subgenomes.</title>
        <authorList>
            <person name="Davis J.T."/>
        </authorList>
    </citation>
    <scope>NUCLEOTIDE SEQUENCE [LARGE SCALE GENOMIC DNA]</scope>
    <source>
        <strain evidence="3">cv. Da-Ae</strain>
        <tissue evidence="2">Seedling</tissue>
    </source>
</reference>
<evidence type="ECO:0000313" key="2">
    <source>
        <dbReference type="EMBL" id="KAH0891305.1"/>
    </source>
</evidence>
<keyword evidence="1" id="KW-1133">Transmembrane helix</keyword>
<accession>A0ABQ8AFJ8</accession>
<organism evidence="2 3">
    <name type="scientific">Brassica napus</name>
    <name type="common">Rape</name>
    <dbReference type="NCBI Taxonomy" id="3708"/>
    <lineage>
        <taxon>Eukaryota</taxon>
        <taxon>Viridiplantae</taxon>
        <taxon>Streptophyta</taxon>
        <taxon>Embryophyta</taxon>
        <taxon>Tracheophyta</taxon>
        <taxon>Spermatophyta</taxon>
        <taxon>Magnoliopsida</taxon>
        <taxon>eudicotyledons</taxon>
        <taxon>Gunneridae</taxon>
        <taxon>Pentapetalae</taxon>
        <taxon>rosids</taxon>
        <taxon>malvids</taxon>
        <taxon>Brassicales</taxon>
        <taxon>Brassicaceae</taxon>
        <taxon>Brassiceae</taxon>
        <taxon>Brassica</taxon>
    </lineage>
</organism>
<proteinExistence type="predicted"/>
<dbReference type="Proteomes" id="UP000824890">
    <property type="component" value="Unassembled WGS sequence"/>
</dbReference>
<keyword evidence="1" id="KW-0472">Membrane</keyword>
<name>A0ABQ8AFJ8_BRANA</name>
<sequence length="186" mass="20928">LNIGHSLCVYSSGYRERAQKARELMIVDMILLDEKVIFQLLSKRRSMPAASILSGVVSVKVLCIRLVDLRSHGATIISHSLTPQSPFVPTIERPSQKRQTRRRIFPLSFFDSAATSSYEHWLIRTDHYHALLAEKNIFLALKRELMYLSIVIGTGCSGYCLLALSPHSAVSYGVGVLFRLVLYFNG</sequence>
<feature type="transmembrane region" description="Helical" evidence="1">
    <location>
        <begin position="145"/>
        <end position="164"/>
    </location>
</feature>
<evidence type="ECO:0000313" key="3">
    <source>
        <dbReference type="Proteomes" id="UP000824890"/>
    </source>
</evidence>
<gene>
    <name evidence="2" type="ORF">HID58_053734</name>
</gene>
<keyword evidence="1" id="KW-0812">Transmembrane</keyword>
<dbReference type="PANTHER" id="PTHR34118">
    <property type="entry name" value="NF-KAPPA-B INHIBITOR-LIKE PROTEIN-RELATED"/>
    <property type="match status" value="1"/>
</dbReference>
<dbReference type="PANTHER" id="PTHR34118:SF1">
    <property type="entry name" value="NF-KAPPA-B INHIBITOR-LIKE PROTEIN"/>
    <property type="match status" value="1"/>
</dbReference>